<proteinExistence type="predicted"/>
<feature type="transmembrane region" description="Helical" evidence="5">
    <location>
        <begin position="311"/>
        <end position="332"/>
    </location>
</feature>
<dbReference type="OrthoDB" id="3172127at2"/>
<dbReference type="EMBL" id="PPTT01000020">
    <property type="protein sequence ID" value="RDB67885.1"/>
    <property type="molecule type" value="Genomic_DNA"/>
</dbReference>
<feature type="transmembrane region" description="Helical" evidence="5">
    <location>
        <begin position="96"/>
        <end position="113"/>
    </location>
</feature>
<accession>A0A3N0J011</accession>
<dbReference type="InterPro" id="IPR016032">
    <property type="entry name" value="Sig_transdc_resp-reg_C-effctor"/>
</dbReference>
<feature type="domain" description="HTH luxR-type" evidence="6">
    <location>
        <begin position="482"/>
        <end position="547"/>
    </location>
</feature>
<feature type="transmembrane region" description="Helical" evidence="5">
    <location>
        <begin position="380"/>
        <end position="397"/>
    </location>
</feature>
<keyword evidence="1" id="KW-0805">Transcription regulation</keyword>
<reference evidence="7 9" key="1">
    <citation type="journal article" date="2018" name="Elife">
        <title>Discovery and characterization of a prevalent human gut bacterial enzyme sufficient for the inactivation of a family of plant toxins.</title>
        <authorList>
            <person name="Koppel N."/>
            <person name="Bisanz J.E."/>
            <person name="Pandelia M.E."/>
            <person name="Turnbaugh P.J."/>
            <person name="Balskus E.P."/>
        </authorList>
    </citation>
    <scope>NUCLEOTIDE SEQUENCE [LARGE SCALE GENOMIC DNA]</scope>
    <source>
        <strain evidence="7 9">DSM 16107</strain>
    </source>
</reference>
<feature type="transmembrane region" description="Helical" evidence="5">
    <location>
        <begin position="153"/>
        <end position="171"/>
    </location>
</feature>
<feature type="transmembrane region" description="Helical" evidence="5">
    <location>
        <begin position="287"/>
        <end position="305"/>
    </location>
</feature>
<reference evidence="8" key="3">
    <citation type="journal article" date="2019" name="Microbiol. Resour. Announc.">
        <title>Draft Genome Sequences of Type Strains of Gordonibacter faecihominis, Paraeggerthella hongkongensis, Parvibacter caecicola,Slackia equolifaciens, Slackia faecicanis, and Slackia isoflavoniconvertens.</title>
        <authorList>
            <person name="Danylec N."/>
            <person name="Stoll D.A."/>
            <person name="Dotsch A."/>
            <person name="Huch M."/>
        </authorList>
    </citation>
    <scope>NUCLEOTIDE SEQUENCE</scope>
    <source>
        <strain evidence="8">DSM 16107</strain>
    </source>
</reference>
<keyword evidence="2" id="KW-0238">DNA-binding</keyword>
<dbReference type="AlphaFoldDB" id="A0A3N0J011"/>
<reference evidence="10" key="2">
    <citation type="submission" date="2018-05" db="EMBL/GenBank/DDBJ databases">
        <title>Genome Sequencing of selected type strains of the family Eggerthellaceae.</title>
        <authorList>
            <person name="Danylec N."/>
            <person name="Stoll D.A."/>
            <person name="Doetsch A."/>
            <person name="Huch M."/>
        </authorList>
    </citation>
    <scope>NUCLEOTIDE SEQUENCE [LARGE SCALE GENOMIC DNA]</scope>
    <source>
        <strain evidence="10">DSM 16107</strain>
    </source>
</reference>
<evidence type="ECO:0000313" key="8">
    <source>
        <dbReference type="EMBL" id="RNM42571.1"/>
    </source>
</evidence>
<dbReference type="GO" id="GO:0003677">
    <property type="term" value="F:DNA binding"/>
    <property type="evidence" value="ECO:0007669"/>
    <property type="project" value="UniProtKB-KW"/>
</dbReference>
<dbReference type="SMART" id="SM00421">
    <property type="entry name" value="HTH_LUXR"/>
    <property type="match status" value="1"/>
</dbReference>
<evidence type="ECO:0000313" key="10">
    <source>
        <dbReference type="Proteomes" id="UP000270112"/>
    </source>
</evidence>
<dbReference type="PANTHER" id="PTHR44688">
    <property type="entry name" value="DNA-BINDING TRANSCRIPTIONAL ACTIVATOR DEVR_DOSR"/>
    <property type="match status" value="1"/>
</dbReference>
<feature type="transmembrane region" description="Helical" evidence="5">
    <location>
        <begin position="344"/>
        <end position="368"/>
    </location>
</feature>
<evidence type="ECO:0000256" key="5">
    <source>
        <dbReference type="SAM" id="Phobius"/>
    </source>
</evidence>
<protein>
    <submittedName>
        <fullName evidence="8">Helix-turn-helix transcriptional regulator</fullName>
    </submittedName>
</protein>
<dbReference type="PROSITE" id="PS50043">
    <property type="entry name" value="HTH_LUXR_2"/>
    <property type="match status" value="1"/>
</dbReference>
<dbReference type="Pfam" id="PF00196">
    <property type="entry name" value="GerE"/>
    <property type="match status" value="1"/>
</dbReference>
<feature type="transmembrane region" description="Helical" evidence="5">
    <location>
        <begin position="66"/>
        <end position="84"/>
    </location>
</feature>
<dbReference type="CDD" id="cd06170">
    <property type="entry name" value="LuxR_C_like"/>
    <property type="match status" value="1"/>
</dbReference>
<dbReference type="Proteomes" id="UP000253817">
    <property type="component" value="Unassembled WGS sequence"/>
</dbReference>
<dbReference type="Gene3D" id="1.10.10.10">
    <property type="entry name" value="Winged helix-like DNA-binding domain superfamily/Winged helix DNA-binding domain"/>
    <property type="match status" value="1"/>
</dbReference>
<dbReference type="PANTHER" id="PTHR44688:SF16">
    <property type="entry name" value="DNA-BINDING TRANSCRIPTIONAL ACTIVATOR DEVR_DOSR"/>
    <property type="match status" value="1"/>
</dbReference>
<gene>
    <name evidence="7" type="ORF">C1876_11550</name>
    <name evidence="8" type="ORF">DMP09_04290</name>
</gene>
<dbReference type="EMBL" id="QICC01000010">
    <property type="protein sequence ID" value="RNM42571.1"/>
    <property type="molecule type" value="Genomic_DNA"/>
</dbReference>
<name>A0A3N0J011_9ACTN</name>
<organism evidence="8 10">
    <name type="scientific">Eggerthella sinensis</name>
    <dbReference type="NCBI Taxonomy" id="242230"/>
    <lineage>
        <taxon>Bacteria</taxon>
        <taxon>Bacillati</taxon>
        <taxon>Actinomycetota</taxon>
        <taxon>Coriobacteriia</taxon>
        <taxon>Eggerthellales</taxon>
        <taxon>Eggerthellaceae</taxon>
        <taxon>Eggerthella</taxon>
    </lineage>
</organism>
<feature type="region of interest" description="Disordered" evidence="4">
    <location>
        <begin position="438"/>
        <end position="474"/>
    </location>
</feature>
<comment type="caution">
    <text evidence="8">The sequence shown here is derived from an EMBL/GenBank/DDBJ whole genome shotgun (WGS) entry which is preliminary data.</text>
</comment>
<keyword evidence="5" id="KW-0472">Membrane</keyword>
<dbReference type="InterPro" id="IPR000792">
    <property type="entry name" value="Tscrpt_reg_LuxR_C"/>
</dbReference>
<keyword evidence="3" id="KW-0804">Transcription</keyword>
<dbReference type="Proteomes" id="UP000270112">
    <property type="component" value="Unassembled WGS sequence"/>
</dbReference>
<evidence type="ECO:0000256" key="4">
    <source>
        <dbReference type="SAM" id="MobiDB-lite"/>
    </source>
</evidence>
<dbReference type="SUPFAM" id="SSF46894">
    <property type="entry name" value="C-terminal effector domain of the bipartite response regulators"/>
    <property type="match status" value="1"/>
</dbReference>
<dbReference type="SUPFAM" id="SSF103473">
    <property type="entry name" value="MFS general substrate transporter"/>
    <property type="match status" value="1"/>
</dbReference>
<feature type="transmembrane region" description="Helical" evidence="5">
    <location>
        <begin position="125"/>
        <end position="146"/>
    </location>
</feature>
<dbReference type="InterPro" id="IPR036259">
    <property type="entry name" value="MFS_trans_sf"/>
</dbReference>
<dbReference type="RefSeq" id="WP_114546880.1">
    <property type="nucleotide sequence ID" value="NZ_PPTT01000020.1"/>
</dbReference>
<dbReference type="GO" id="GO:0006355">
    <property type="term" value="P:regulation of DNA-templated transcription"/>
    <property type="evidence" value="ECO:0007669"/>
    <property type="project" value="InterPro"/>
</dbReference>
<feature type="transmembrane region" description="Helical" evidence="5">
    <location>
        <begin position="35"/>
        <end position="54"/>
    </location>
</feature>
<keyword evidence="5" id="KW-0812">Transmembrane</keyword>
<keyword evidence="5" id="KW-1133">Transmembrane helix</keyword>
<dbReference type="InterPro" id="IPR036388">
    <property type="entry name" value="WH-like_DNA-bd_sf"/>
</dbReference>
<sequence length="550" mass="59600">MGVRVPRITINADFGDDAAFGDLSLLSVGYGLHQAWVYAAMFGTSSIFGTQTYITGMYGSHASLPFLISIVVFGLCLLFAGITDQRLLHTYISKKTLVTGSLLMCAGTLLLLAPAPLNAPPLEAVSGVVTGIGSAILILFWGTAFARCDSASIVLNSSIAISIGIGVYAVALHYGPFPIAGILTAIIPLLELAILWNKTPQPYSERNEVPIFKPLPVNHTKFFLRFALPVFVFGVALGTLRQTSIQYIVPASNVADQILMLLAAGCATVIILVTIVALGGGDKWSRYFRPLIPFIAVTLFFLPLSEMSDSTFSSMFLVVGYLCFEALMWIFFGELAQRFRLSPIYVFGLGRGMLALAGLAGSLFPIVAANWVHLLPFGEQGVIVIVLLIMVFAYALLPREREIEAIVAPCPLVKAVSAELNDQVRPLMPLRPVADDVASASETTASQPEAAREPLLVARSSASRDEADGRKGGGRFRAKCETVANTYLLSRRETEIMFFLAKGHNAAYIQEKLYISEGTAKTHIRHVYKKTNVHSQQELMRLVESAEAAE</sequence>
<feature type="compositionally biased region" description="Basic and acidic residues" evidence="4">
    <location>
        <begin position="462"/>
        <end position="471"/>
    </location>
</feature>
<keyword evidence="9" id="KW-1185">Reference proteome</keyword>
<evidence type="ECO:0000256" key="2">
    <source>
        <dbReference type="ARBA" id="ARBA00023125"/>
    </source>
</evidence>
<feature type="transmembrane region" description="Helical" evidence="5">
    <location>
        <begin position="260"/>
        <end position="280"/>
    </location>
</feature>
<evidence type="ECO:0000259" key="6">
    <source>
        <dbReference type="PROSITE" id="PS50043"/>
    </source>
</evidence>
<feature type="transmembrane region" description="Helical" evidence="5">
    <location>
        <begin position="177"/>
        <end position="196"/>
    </location>
</feature>
<evidence type="ECO:0000313" key="7">
    <source>
        <dbReference type="EMBL" id="RDB67885.1"/>
    </source>
</evidence>
<dbReference type="PRINTS" id="PR00038">
    <property type="entry name" value="HTHLUXR"/>
</dbReference>
<feature type="transmembrane region" description="Helical" evidence="5">
    <location>
        <begin position="222"/>
        <end position="240"/>
    </location>
</feature>
<evidence type="ECO:0000313" key="9">
    <source>
        <dbReference type="Proteomes" id="UP000253817"/>
    </source>
</evidence>
<evidence type="ECO:0000256" key="3">
    <source>
        <dbReference type="ARBA" id="ARBA00023163"/>
    </source>
</evidence>
<evidence type="ECO:0000256" key="1">
    <source>
        <dbReference type="ARBA" id="ARBA00023015"/>
    </source>
</evidence>